<name>A0A1Z3CLG4_FUSNP</name>
<evidence type="ECO:0000313" key="3">
    <source>
        <dbReference type="EMBL" id="ASC03712.1"/>
    </source>
</evidence>
<dbReference type="PANTHER" id="PTHR35601:SF1">
    <property type="entry name" value="TOXIN RELE"/>
    <property type="match status" value="1"/>
</dbReference>
<evidence type="ECO:0000256" key="2">
    <source>
        <dbReference type="ARBA" id="ARBA00022649"/>
    </source>
</evidence>
<dbReference type="AlphaFoldDB" id="A0A1Z3CLG4"/>
<dbReference type="SUPFAM" id="SSF143011">
    <property type="entry name" value="RelE-like"/>
    <property type="match status" value="1"/>
</dbReference>
<proteinExistence type="inferred from homology"/>
<organism evidence="3 4">
    <name type="scientific">Fusobacterium nucleatum subsp. polymorphum</name>
    <name type="common">Fusobacterium polymorphum</name>
    <dbReference type="NCBI Taxonomy" id="76857"/>
    <lineage>
        <taxon>Bacteria</taxon>
        <taxon>Fusobacteriati</taxon>
        <taxon>Fusobacteriota</taxon>
        <taxon>Fusobacteriia</taxon>
        <taxon>Fusobacteriales</taxon>
        <taxon>Fusobacteriaceae</taxon>
        <taxon>Fusobacterium</taxon>
    </lineage>
</organism>
<evidence type="ECO:0000256" key="1">
    <source>
        <dbReference type="ARBA" id="ARBA00006226"/>
    </source>
</evidence>
<dbReference type="Pfam" id="PF05016">
    <property type="entry name" value="ParE_toxin"/>
    <property type="match status" value="1"/>
</dbReference>
<evidence type="ECO:0000313" key="4">
    <source>
        <dbReference type="Proteomes" id="UP000196759"/>
    </source>
</evidence>
<accession>A0A1Z3CLG4</accession>
<comment type="similarity">
    <text evidence="1">Belongs to the RelE toxin family.</text>
</comment>
<dbReference type="RefSeq" id="WP_088337757.1">
    <property type="nucleotide sequence ID" value="NZ_CP021934.1"/>
</dbReference>
<dbReference type="Gene3D" id="3.30.2310.20">
    <property type="entry name" value="RelE-like"/>
    <property type="match status" value="1"/>
</dbReference>
<dbReference type="InterPro" id="IPR035093">
    <property type="entry name" value="RelE/ParE_toxin_dom_sf"/>
</dbReference>
<dbReference type="EMBL" id="CP021934">
    <property type="protein sequence ID" value="ASC03712.1"/>
    <property type="molecule type" value="Genomic_DNA"/>
</dbReference>
<reference evidence="3 4" key="1">
    <citation type="submission" date="2017-06" db="EMBL/GenBank/DDBJ databases">
        <title>Draft genome sequence of Fusobacterium nucleatum subsp. polymorphum KCOM 1260 (=ChDC F218).</title>
        <authorList>
            <person name="Kook J.-K."/>
            <person name="Park S.-N."/>
            <person name="Lim Y.K."/>
            <person name="Roh H."/>
        </authorList>
    </citation>
    <scope>NUCLEOTIDE SEQUENCE [LARGE SCALE GENOMIC DNA]</scope>
    <source>
        <strain evidence="4">KCOM 1260 (ChDC F218)</strain>
    </source>
</reference>
<keyword evidence="4" id="KW-1185">Reference proteome</keyword>
<gene>
    <name evidence="3" type="ORF">CBG50_10915</name>
</gene>
<dbReference type="Proteomes" id="UP000196759">
    <property type="component" value="Chromosome"/>
</dbReference>
<dbReference type="InterPro" id="IPR007712">
    <property type="entry name" value="RelE/ParE_toxin"/>
</dbReference>
<keyword evidence="2" id="KW-1277">Toxin-antitoxin system</keyword>
<sequence>MMPYKVIKTDNFVNNFKKLDNSIKINILKYIKKLELSDNPKAYGKKLSGNMAGLYRFRINNYRIITKFESGKFTIEGLAAGHRRNIYNIYSKRLIK</sequence>
<protein>
    <submittedName>
        <fullName evidence="3">Type II toxin-antitoxin system mRNA interferase toxin, RelE/StbE family</fullName>
    </submittedName>
</protein>
<dbReference type="NCBIfam" id="TIGR02385">
    <property type="entry name" value="RelE_StbE"/>
    <property type="match status" value="1"/>
</dbReference>
<dbReference type="PANTHER" id="PTHR35601">
    <property type="entry name" value="TOXIN RELE"/>
    <property type="match status" value="1"/>
</dbReference>